<accession>A0A329SMD2</accession>
<feature type="region of interest" description="Disordered" evidence="1">
    <location>
        <begin position="187"/>
        <end position="214"/>
    </location>
</feature>
<organism evidence="2 3">
    <name type="scientific">Phytophthora cactorum</name>
    <dbReference type="NCBI Taxonomy" id="29920"/>
    <lineage>
        <taxon>Eukaryota</taxon>
        <taxon>Sar</taxon>
        <taxon>Stramenopiles</taxon>
        <taxon>Oomycota</taxon>
        <taxon>Peronosporomycetes</taxon>
        <taxon>Peronosporales</taxon>
        <taxon>Peronosporaceae</taxon>
        <taxon>Phytophthora</taxon>
    </lineage>
</organism>
<protein>
    <submittedName>
        <fullName evidence="2">Uncharacterized protein</fullName>
    </submittedName>
</protein>
<name>A0A329SMD2_9STRA</name>
<proteinExistence type="predicted"/>
<dbReference type="EMBL" id="MJFZ01000102">
    <property type="protein sequence ID" value="RAW37860.1"/>
    <property type="molecule type" value="Genomic_DNA"/>
</dbReference>
<dbReference type="OrthoDB" id="123118at2759"/>
<evidence type="ECO:0000313" key="2">
    <source>
        <dbReference type="EMBL" id="RAW37860.1"/>
    </source>
</evidence>
<reference evidence="2 3" key="1">
    <citation type="submission" date="2018-01" db="EMBL/GenBank/DDBJ databases">
        <title>Draft genome of the strawberry crown rot pathogen Phytophthora cactorum.</title>
        <authorList>
            <person name="Armitage A.D."/>
            <person name="Lysoe E."/>
            <person name="Nellist C.F."/>
            <person name="Harrison R.J."/>
            <person name="Brurberg M.B."/>
        </authorList>
    </citation>
    <scope>NUCLEOTIDE SEQUENCE [LARGE SCALE GENOMIC DNA]</scope>
    <source>
        <strain evidence="2 3">10300</strain>
    </source>
</reference>
<dbReference type="Proteomes" id="UP000251314">
    <property type="component" value="Unassembled WGS sequence"/>
</dbReference>
<sequence length="243" mass="26343">MASQTRPSSLMEVLGDMWVKMRGECSSSTVAVVSSAASGKTTTPDDQSPWLFVALYKRRLELVKLSVLIGLHPDLNPSVTPEVLTEMFELWTRCKLARKRQSDALRSIVVSAYVYLYWAVMYQLGGQPAPLIDAENVDFLVFAPRVMDIRVVEHAIEEGYDLARPAPSRVSDGVPPRVNRSDIHIFTGTGLGELGPDSDGESDGGDSADDGLGSSNTRGASLNACLFGFAVSGVIQPHAQWIT</sequence>
<evidence type="ECO:0000256" key="1">
    <source>
        <dbReference type="SAM" id="MobiDB-lite"/>
    </source>
</evidence>
<evidence type="ECO:0000313" key="3">
    <source>
        <dbReference type="Proteomes" id="UP000251314"/>
    </source>
</evidence>
<dbReference type="AlphaFoldDB" id="A0A329SMD2"/>
<gene>
    <name evidence="2" type="ORF">PC110_g5900</name>
</gene>
<comment type="caution">
    <text evidence="2">The sequence shown here is derived from an EMBL/GenBank/DDBJ whole genome shotgun (WGS) entry which is preliminary data.</text>
</comment>
<keyword evidence="3" id="KW-1185">Reference proteome</keyword>
<feature type="compositionally biased region" description="Acidic residues" evidence="1">
    <location>
        <begin position="196"/>
        <end position="209"/>
    </location>
</feature>
<dbReference type="VEuPathDB" id="FungiDB:PC110_g5900"/>